<reference evidence="1 2" key="1">
    <citation type="submission" date="2018-09" db="EMBL/GenBank/DDBJ databases">
        <authorList>
            <person name="Li J."/>
        </authorList>
    </citation>
    <scope>NUCLEOTIDE SEQUENCE [LARGE SCALE GENOMIC DNA]</scope>
    <source>
        <strain evidence="1 2">2129</strain>
    </source>
</reference>
<name>A0ABM6Z4H6_9ACTO</name>
<sequence length="148" mass="16804">MPSSTTPTPVDAERVRACVQALGLRYFVDDEGDVGIPWRYVTVHVIFQDTRAVQLRGVWHRIADTDHLEQMRALVEEWNVTRIGPKAYVTVADGGVVRLHGEVTYPLKAKMTDQQLSDFVFNGCRLIVTLMREAENLFPDPLRGRLEP</sequence>
<organism evidence="1 2">
    <name type="scientific">Actinomyces lilanjuaniae</name>
    <dbReference type="NCBI Taxonomy" id="2321394"/>
    <lineage>
        <taxon>Bacteria</taxon>
        <taxon>Bacillati</taxon>
        <taxon>Actinomycetota</taxon>
        <taxon>Actinomycetes</taxon>
        <taxon>Actinomycetales</taxon>
        <taxon>Actinomycetaceae</taxon>
        <taxon>Actinomyces</taxon>
    </lineage>
</organism>
<dbReference type="Proteomes" id="UP000273001">
    <property type="component" value="Chromosome"/>
</dbReference>
<protein>
    <submittedName>
        <fullName evidence="1">YbjN domain-containing protein</fullName>
    </submittedName>
</protein>
<evidence type="ECO:0000313" key="2">
    <source>
        <dbReference type="Proteomes" id="UP000273001"/>
    </source>
</evidence>
<dbReference type="InterPro" id="IPR019660">
    <property type="entry name" value="Put_sensory_transdc_reg_YbjN"/>
</dbReference>
<proteinExistence type="predicted"/>
<dbReference type="RefSeq" id="WP_119836093.1">
    <property type="nucleotide sequence ID" value="NZ_CP032514.1"/>
</dbReference>
<dbReference type="EMBL" id="CP032514">
    <property type="protein sequence ID" value="AYD90043.1"/>
    <property type="molecule type" value="Genomic_DNA"/>
</dbReference>
<evidence type="ECO:0000313" key="1">
    <source>
        <dbReference type="EMBL" id="AYD90043.1"/>
    </source>
</evidence>
<dbReference type="Pfam" id="PF10722">
    <property type="entry name" value="YbjN"/>
    <property type="match status" value="1"/>
</dbReference>
<gene>
    <name evidence="1" type="ORF">D5R93_08515</name>
</gene>
<accession>A0ABM6Z4H6</accession>
<keyword evidence="2" id="KW-1185">Reference proteome</keyword>